<dbReference type="InterPro" id="IPR038389">
    <property type="entry name" value="PSMG2_sf"/>
</dbReference>
<evidence type="ECO:0000256" key="1">
    <source>
        <dbReference type="SAM" id="MobiDB-lite"/>
    </source>
</evidence>
<dbReference type="Pfam" id="PF09754">
    <property type="entry name" value="PAC2"/>
    <property type="match status" value="1"/>
</dbReference>
<feature type="compositionally biased region" description="Acidic residues" evidence="1">
    <location>
        <begin position="207"/>
        <end position="221"/>
    </location>
</feature>
<protein>
    <recommendedName>
        <fullName evidence="3">PAC2 family protein</fullName>
    </recommendedName>
</protein>
<evidence type="ECO:0008006" key="3">
    <source>
        <dbReference type="Google" id="ProtNLM"/>
    </source>
</evidence>
<dbReference type="AlphaFoldDB" id="X1L139"/>
<dbReference type="SUPFAM" id="SSF159659">
    <property type="entry name" value="Cgl1923-like"/>
    <property type="match status" value="1"/>
</dbReference>
<gene>
    <name evidence="2" type="ORF">S06H3_18127</name>
</gene>
<name>X1L139_9ZZZZ</name>
<dbReference type="InterPro" id="IPR019151">
    <property type="entry name" value="Proteasome_assmbl_chaperone_2"/>
</dbReference>
<feature type="region of interest" description="Disordered" evidence="1">
    <location>
        <begin position="207"/>
        <end position="232"/>
    </location>
</feature>
<sequence length="254" mass="29211">MVLNHLIETLPVTSIGFWGSISWFHQGNLETPITIYTLDVNSIRNKDKIVLVASRLPVPVVGYNALPDAFWKWLSEEILSWKAKRYIIIGGLREDIRKTTDEEWTSLIPTPMYTDLYGTQRTFKDQQTIKGPLNFLLTEGTAFQQPVLAILSYCNTYDIDIDASVLALKELEKIIGDNLHSDKLIEFDSSFLEGEMELISEGEEEFDEYDESFDEFEENNEEGSSNRDKESDFFSLHGSLKRLNDKADDLDKYK</sequence>
<comment type="caution">
    <text evidence="2">The sequence shown here is derived from an EMBL/GenBank/DDBJ whole genome shotgun (WGS) entry which is preliminary data.</text>
</comment>
<dbReference type="EMBL" id="BARV01009134">
    <property type="protein sequence ID" value="GAI12693.1"/>
    <property type="molecule type" value="Genomic_DNA"/>
</dbReference>
<proteinExistence type="predicted"/>
<dbReference type="Gene3D" id="3.40.50.10900">
    <property type="entry name" value="PAC-like subunit"/>
    <property type="match status" value="1"/>
</dbReference>
<evidence type="ECO:0000313" key="2">
    <source>
        <dbReference type="EMBL" id="GAI12693.1"/>
    </source>
</evidence>
<reference evidence="2" key="1">
    <citation type="journal article" date="2014" name="Front. Microbiol.">
        <title>High frequency of phylogenetically diverse reductive dehalogenase-homologous genes in deep subseafloor sedimentary metagenomes.</title>
        <authorList>
            <person name="Kawai M."/>
            <person name="Futagami T."/>
            <person name="Toyoda A."/>
            <person name="Takaki Y."/>
            <person name="Nishi S."/>
            <person name="Hori S."/>
            <person name="Arai W."/>
            <person name="Tsubouchi T."/>
            <person name="Morono Y."/>
            <person name="Uchiyama I."/>
            <person name="Ito T."/>
            <person name="Fujiyama A."/>
            <person name="Inagaki F."/>
            <person name="Takami H."/>
        </authorList>
    </citation>
    <scope>NUCLEOTIDE SEQUENCE</scope>
    <source>
        <strain evidence="2">Expedition CK06-06</strain>
    </source>
</reference>
<organism evidence="2">
    <name type="scientific">marine sediment metagenome</name>
    <dbReference type="NCBI Taxonomy" id="412755"/>
    <lineage>
        <taxon>unclassified sequences</taxon>
        <taxon>metagenomes</taxon>
        <taxon>ecological metagenomes</taxon>
    </lineage>
</organism>
<accession>X1L139</accession>